<proteinExistence type="inferred from homology"/>
<protein>
    <submittedName>
        <fullName evidence="5 6">Serine/threonine-protein phosphatase 6 regulatory subunit 3-like isoform X1</fullName>
    </submittedName>
</protein>
<evidence type="ECO:0000256" key="1">
    <source>
        <dbReference type="ARBA" id="ARBA00006180"/>
    </source>
</evidence>
<feature type="compositionally biased region" description="Polar residues" evidence="3">
    <location>
        <begin position="663"/>
        <end position="677"/>
    </location>
</feature>
<sequence>MYWKYNNTGQIETKLFKENITLKKLMDEDGILNECKVQNKALINFLIKPEILEELVTLTTTEPSGETDELNRFKYPNIACELLTCDIPPLNERLAGDKALLNKLYSFLDSDEPLNPLLSSFFSKIMAVLIAKRPEQNWLSYQLTCLQVLDFLKAKENFVSLLLKHIGTSAIMDFTLKLMSQVGGVQLRQNILGYLDDQKMIQSLIGLLRPNEDSDKHHNVAQLLCDFHQLARDNQRHSTETNDPDLLLNTLEMPETVDLLLDVILGEEKSESGIVSGIQIILELLDANKSSIPKYEFANAYDENYQDLSDGDCDRQVVESTTRVILKRLKDFHKLLLDPPKRDPIVTTFGELKPPLGNTRLQIIKLLAVVIGCGGPEIAQELVSLGTMNVLLDLFFAFPWNNFLHAQVQACIAAALNSPLPTEQGDNVALSKHLLVDCKLVDRILDAWNENENRQTQNKGVRQGYMGHLINIANNVVNLCTEGPLTSVLKDNLPELVEKLQTFKEGPLTETNKKQESWLAGLNPHVSNDESSDYSEIPFPQSEIGEQVNNFNEYQMQQLNSNFCDTYGYSDDEFKDGDDTLNIKFRSVMNFDLSEGDLVHQHELFKQVCAQNINTLDDAEDQIFEDKEHTFQTVIEKDVDRNSDSDDEGSPRGDDPLMEVEPWNSSNRPSEAASFNSENPWYSTITDVSNATGWADFSSAFDADFESVQFNTNGSPKVATSTPPRVEGDLSVESIDGEQLVENNSVNFIEVSQVDGELGGTVVIEQNPSEVIMEEVTGGSTVVVAAAAASSPPSAVDEMITTTANAATENNVGAASSNEAV</sequence>
<keyword evidence="4" id="KW-1185">Reference proteome</keyword>
<evidence type="ECO:0000313" key="5">
    <source>
        <dbReference type="RefSeq" id="XP_017773646.1"/>
    </source>
</evidence>
<feature type="compositionally biased region" description="Basic and acidic residues" evidence="3">
    <location>
        <begin position="634"/>
        <end position="655"/>
    </location>
</feature>
<dbReference type="RefSeq" id="XP_017773647.1">
    <property type="nucleotide sequence ID" value="XM_017918158.1"/>
</dbReference>
<accession>A0ABM1MGE6</accession>
<dbReference type="GeneID" id="108560555"/>
<dbReference type="PANTHER" id="PTHR12634:SF8">
    <property type="entry name" value="FIERY MOUNTAIN, ISOFORM D"/>
    <property type="match status" value="1"/>
</dbReference>
<dbReference type="PANTHER" id="PTHR12634">
    <property type="entry name" value="SIT4 YEAST -ASSOCIATING PROTEIN-RELATED"/>
    <property type="match status" value="1"/>
</dbReference>
<evidence type="ECO:0000313" key="4">
    <source>
        <dbReference type="Proteomes" id="UP000695000"/>
    </source>
</evidence>
<dbReference type="Pfam" id="PF04499">
    <property type="entry name" value="SAPS"/>
    <property type="match status" value="1"/>
</dbReference>
<dbReference type="InterPro" id="IPR007587">
    <property type="entry name" value="SAPS"/>
</dbReference>
<organism evidence="4 5">
    <name type="scientific">Nicrophorus vespilloides</name>
    <name type="common">Boreal carrion beetle</name>
    <dbReference type="NCBI Taxonomy" id="110193"/>
    <lineage>
        <taxon>Eukaryota</taxon>
        <taxon>Metazoa</taxon>
        <taxon>Ecdysozoa</taxon>
        <taxon>Arthropoda</taxon>
        <taxon>Hexapoda</taxon>
        <taxon>Insecta</taxon>
        <taxon>Pterygota</taxon>
        <taxon>Neoptera</taxon>
        <taxon>Endopterygota</taxon>
        <taxon>Coleoptera</taxon>
        <taxon>Polyphaga</taxon>
        <taxon>Staphyliniformia</taxon>
        <taxon>Silphidae</taxon>
        <taxon>Nicrophorinae</taxon>
        <taxon>Nicrophorus</taxon>
    </lineage>
</organism>
<evidence type="ECO:0000313" key="6">
    <source>
        <dbReference type="RefSeq" id="XP_017773647.1"/>
    </source>
</evidence>
<keyword evidence="2" id="KW-0131">Cell cycle</keyword>
<dbReference type="Proteomes" id="UP000695000">
    <property type="component" value="Unplaced"/>
</dbReference>
<name>A0ABM1MGE6_NICVS</name>
<evidence type="ECO:0000256" key="3">
    <source>
        <dbReference type="SAM" id="MobiDB-lite"/>
    </source>
</evidence>
<feature type="region of interest" description="Disordered" evidence="3">
    <location>
        <begin position="634"/>
        <end position="677"/>
    </location>
</feature>
<reference evidence="5 6" key="1">
    <citation type="submission" date="2025-05" db="UniProtKB">
        <authorList>
            <consortium name="RefSeq"/>
        </authorList>
    </citation>
    <scope>IDENTIFICATION</scope>
    <source>
        <tissue evidence="5 6">Whole Larva</tissue>
    </source>
</reference>
<dbReference type="RefSeq" id="XP_017773646.1">
    <property type="nucleotide sequence ID" value="XM_017918157.1"/>
</dbReference>
<comment type="similarity">
    <text evidence="1">Belongs to the SAPS family.</text>
</comment>
<evidence type="ECO:0000256" key="2">
    <source>
        <dbReference type="ARBA" id="ARBA00023306"/>
    </source>
</evidence>
<gene>
    <name evidence="5 6" type="primary">LOC108560555</name>
</gene>